<keyword evidence="2" id="KW-0378">Hydrolase</keyword>
<dbReference type="AlphaFoldDB" id="A0A1I4X829"/>
<protein>
    <submittedName>
        <fullName evidence="3">Acyl-CoA thioesterase FadM</fullName>
    </submittedName>
</protein>
<keyword evidence="4" id="KW-1185">Reference proteome</keyword>
<dbReference type="Gene3D" id="3.10.129.10">
    <property type="entry name" value="Hotdog Thioesterase"/>
    <property type="match status" value="1"/>
</dbReference>
<dbReference type="EMBL" id="FOVE01000005">
    <property type="protein sequence ID" value="SFN21703.1"/>
    <property type="molecule type" value="Genomic_DNA"/>
</dbReference>
<dbReference type="OrthoDB" id="333038at2"/>
<evidence type="ECO:0000256" key="1">
    <source>
        <dbReference type="ARBA" id="ARBA00005953"/>
    </source>
</evidence>
<dbReference type="GO" id="GO:0047617">
    <property type="term" value="F:fatty acyl-CoA hydrolase activity"/>
    <property type="evidence" value="ECO:0007669"/>
    <property type="project" value="TreeGrafter"/>
</dbReference>
<dbReference type="Pfam" id="PF13279">
    <property type="entry name" value="4HBT_2"/>
    <property type="match status" value="1"/>
</dbReference>
<gene>
    <name evidence="3" type="ORF">SAMN05660284_00873</name>
</gene>
<dbReference type="Proteomes" id="UP000242869">
    <property type="component" value="Unassembled WGS sequence"/>
</dbReference>
<organism evidence="3 4">
    <name type="scientific">Formivibrio citricus</name>
    <dbReference type="NCBI Taxonomy" id="83765"/>
    <lineage>
        <taxon>Bacteria</taxon>
        <taxon>Pseudomonadati</taxon>
        <taxon>Pseudomonadota</taxon>
        <taxon>Betaproteobacteria</taxon>
        <taxon>Neisseriales</taxon>
        <taxon>Chitinibacteraceae</taxon>
        <taxon>Formivibrio</taxon>
    </lineage>
</organism>
<reference evidence="4" key="1">
    <citation type="submission" date="2016-10" db="EMBL/GenBank/DDBJ databases">
        <authorList>
            <person name="Varghese N."/>
            <person name="Submissions S."/>
        </authorList>
    </citation>
    <scope>NUCLEOTIDE SEQUENCE [LARGE SCALE GENOMIC DNA]</scope>
    <source>
        <strain evidence="4">DSM 6150</strain>
    </source>
</reference>
<evidence type="ECO:0000313" key="3">
    <source>
        <dbReference type="EMBL" id="SFN21703.1"/>
    </source>
</evidence>
<sequence>MPRLRLDLPERILHTVELTVRVTDLNYGNHLGNNALLGLLHEARLQWFRAMGHTDERNLGGAGIILADAAIVFQSEAFLGEELLIELRVGEVSRAAFDLYYVVKSKKDLRQVARAKTGVVFFDYETRRTAPMPAAFRAVITEEK</sequence>
<dbReference type="RefSeq" id="WP_091191855.1">
    <property type="nucleotide sequence ID" value="NZ_FOVE01000005.1"/>
</dbReference>
<dbReference type="InterPro" id="IPR050563">
    <property type="entry name" value="4-hydroxybenzoyl-CoA_TE"/>
</dbReference>
<name>A0A1I4X829_9NEIS</name>
<evidence type="ECO:0000313" key="4">
    <source>
        <dbReference type="Proteomes" id="UP000242869"/>
    </source>
</evidence>
<dbReference type="InterPro" id="IPR029069">
    <property type="entry name" value="HotDog_dom_sf"/>
</dbReference>
<accession>A0A1I4X829</accession>
<dbReference type="CDD" id="cd00586">
    <property type="entry name" value="4HBT"/>
    <property type="match status" value="1"/>
</dbReference>
<proteinExistence type="inferred from homology"/>
<dbReference type="PANTHER" id="PTHR31793">
    <property type="entry name" value="4-HYDROXYBENZOYL-COA THIOESTERASE FAMILY MEMBER"/>
    <property type="match status" value="1"/>
</dbReference>
<dbReference type="SUPFAM" id="SSF54637">
    <property type="entry name" value="Thioesterase/thiol ester dehydrase-isomerase"/>
    <property type="match status" value="1"/>
</dbReference>
<dbReference type="STRING" id="83765.SAMN05660284_00873"/>
<comment type="similarity">
    <text evidence="1">Belongs to the 4-hydroxybenzoyl-CoA thioesterase family.</text>
</comment>
<evidence type="ECO:0000256" key="2">
    <source>
        <dbReference type="ARBA" id="ARBA00022801"/>
    </source>
</evidence>
<dbReference type="PANTHER" id="PTHR31793:SF27">
    <property type="entry name" value="NOVEL THIOESTERASE SUPERFAMILY DOMAIN AND SAPOSIN A-TYPE DOMAIN CONTAINING PROTEIN (0610012H03RIK)"/>
    <property type="match status" value="1"/>
</dbReference>